<protein>
    <submittedName>
        <fullName evidence="2">NARF isoform 26</fullName>
    </submittedName>
    <submittedName>
        <fullName evidence="3">NARF isoform 27</fullName>
    </submittedName>
</protein>
<reference evidence="2 4" key="1">
    <citation type="submission" date="2017-12" db="EMBL/GenBank/DDBJ databases">
        <title>High-resolution comparative analysis of great ape genomes.</title>
        <authorList>
            <person name="Pollen A."/>
            <person name="Hastie A."/>
            <person name="Hormozdiari F."/>
            <person name="Dougherty M."/>
            <person name="Liu R."/>
            <person name="Chaisson M."/>
            <person name="Hoppe E."/>
            <person name="Hill C."/>
            <person name="Pang A."/>
            <person name="Hillier L."/>
            <person name="Baker C."/>
            <person name="Armstrong J."/>
            <person name="Shendure J."/>
            <person name="Paten B."/>
            <person name="Wilson R."/>
            <person name="Chao H."/>
            <person name="Schneider V."/>
            <person name="Ventura M."/>
            <person name="Kronenberg Z."/>
            <person name="Murali S."/>
            <person name="Gordon D."/>
            <person name="Cantsilieris S."/>
            <person name="Munson K."/>
            <person name="Nelson B."/>
            <person name="Raja A."/>
            <person name="Underwood J."/>
            <person name="Diekhans M."/>
            <person name="Fiddes I."/>
            <person name="Haussler D."/>
            <person name="Eichler E."/>
        </authorList>
    </citation>
    <scope>NUCLEOTIDE SEQUENCE [LARGE SCALE GENOMIC DNA]</scope>
    <source>
        <strain evidence="2">Yerkes chimp pedigree #C0471</strain>
        <tissue evidence="2">Blood</tissue>
    </source>
</reference>
<proteinExistence type="predicted"/>
<dbReference type="Proteomes" id="UP000236370">
    <property type="component" value="Unassembled WGS sequence"/>
</dbReference>
<accession>A0A2J8JFB3</accession>
<name>A0A2J8JFB3_PANTR</name>
<gene>
    <name evidence="2" type="ORF">CK820_G0047910</name>
</gene>
<feature type="region of interest" description="Disordered" evidence="1">
    <location>
        <begin position="1"/>
        <end position="34"/>
    </location>
</feature>
<evidence type="ECO:0000313" key="2">
    <source>
        <dbReference type="EMBL" id="PNI21459.1"/>
    </source>
</evidence>
<feature type="compositionally biased region" description="Basic and acidic residues" evidence="1">
    <location>
        <begin position="82"/>
        <end position="93"/>
    </location>
</feature>
<evidence type="ECO:0000313" key="4">
    <source>
        <dbReference type="Proteomes" id="UP000236370"/>
    </source>
</evidence>
<comment type="caution">
    <text evidence="2">The sequence shown here is derived from an EMBL/GenBank/DDBJ whole genome shotgun (WGS) entry which is preliminary data.</text>
</comment>
<sequence>MKCEHCTRKECSKKTKTDDQENVSADAPSPAQENGEASRFFSFVSAQSKLLLLFFSLGAHSTVHITALKKTEVRGHGGSRLESQHFGRPRWTDHLGSGV</sequence>
<feature type="region of interest" description="Disordered" evidence="1">
    <location>
        <begin position="73"/>
        <end position="99"/>
    </location>
</feature>
<organism evidence="2 4">
    <name type="scientific">Pan troglodytes</name>
    <name type="common">Chimpanzee</name>
    <dbReference type="NCBI Taxonomy" id="9598"/>
    <lineage>
        <taxon>Eukaryota</taxon>
        <taxon>Metazoa</taxon>
        <taxon>Chordata</taxon>
        <taxon>Craniata</taxon>
        <taxon>Vertebrata</taxon>
        <taxon>Euteleostomi</taxon>
        <taxon>Mammalia</taxon>
        <taxon>Eutheria</taxon>
        <taxon>Euarchontoglires</taxon>
        <taxon>Primates</taxon>
        <taxon>Haplorrhini</taxon>
        <taxon>Catarrhini</taxon>
        <taxon>Hominidae</taxon>
        <taxon>Pan</taxon>
    </lineage>
</organism>
<dbReference type="EMBL" id="NBAG03000462">
    <property type="protein sequence ID" value="PNI21459.1"/>
    <property type="molecule type" value="Genomic_DNA"/>
</dbReference>
<feature type="compositionally biased region" description="Basic and acidic residues" evidence="1">
    <location>
        <begin position="1"/>
        <end position="19"/>
    </location>
</feature>
<evidence type="ECO:0000256" key="1">
    <source>
        <dbReference type="SAM" id="MobiDB-lite"/>
    </source>
</evidence>
<evidence type="ECO:0000313" key="3">
    <source>
        <dbReference type="EMBL" id="PNI21460.1"/>
    </source>
</evidence>
<dbReference type="EMBL" id="NBAG03000462">
    <property type="protein sequence ID" value="PNI21460.1"/>
    <property type="molecule type" value="Genomic_DNA"/>
</dbReference>
<dbReference type="AlphaFoldDB" id="A0A2J8JFB3"/>